<evidence type="ECO:0000256" key="2">
    <source>
        <dbReference type="ARBA" id="ARBA00022490"/>
    </source>
</evidence>
<evidence type="ECO:0000256" key="1">
    <source>
        <dbReference type="ARBA" id="ARBA00004496"/>
    </source>
</evidence>
<dbReference type="EMBL" id="KB206756">
    <property type="protein sequence ID" value="ELP88138.1"/>
    <property type="molecule type" value="Genomic_DNA"/>
</dbReference>
<organism evidence="7 8">
    <name type="scientific">Entamoeba invadens IP1</name>
    <dbReference type="NCBI Taxonomy" id="370355"/>
    <lineage>
        <taxon>Eukaryota</taxon>
        <taxon>Amoebozoa</taxon>
        <taxon>Evosea</taxon>
        <taxon>Archamoebae</taxon>
        <taxon>Mastigamoebida</taxon>
        <taxon>Entamoebidae</taxon>
        <taxon>Entamoeba</taxon>
    </lineage>
</organism>
<keyword evidence="3" id="KW-0479">Metal-binding</keyword>
<keyword evidence="8" id="KW-1185">Reference proteome</keyword>
<dbReference type="GO" id="GO:0005737">
    <property type="term" value="C:cytoplasm"/>
    <property type="evidence" value="ECO:0007669"/>
    <property type="project" value="UniProtKB-SubCell"/>
</dbReference>
<evidence type="ECO:0000313" key="8">
    <source>
        <dbReference type="Proteomes" id="UP000014680"/>
    </source>
</evidence>
<dbReference type="PROSITE" id="PS50222">
    <property type="entry name" value="EF_HAND_2"/>
    <property type="match status" value="1"/>
</dbReference>
<dbReference type="SUPFAM" id="SSF47473">
    <property type="entry name" value="EF-hand"/>
    <property type="match status" value="1"/>
</dbReference>
<dbReference type="Gene3D" id="1.10.238.10">
    <property type="entry name" value="EF-hand"/>
    <property type="match status" value="1"/>
</dbReference>
<comment type="subcellular location">
    <subcellularLocation>
        <location evidence="1">Cytoplasm</location>
    </subcellularLocation>
</comment>
<dbReference type="GO" id="GO:0048306">
    <property type="term" value="F:calcium-dependent protein binding"/>
    <property type="evidence" value="ECO:0007669"/>
    <property type="project" value="UniProtKB-ARBA"/>
</dbReference>
<sequence length="264" mass="30171">MFGYPQQVPYGQPPMQYGQPPMPGMMPGGMPPMGCPPMGMPPVQAPALMTQFNLWELKPLQNGWGGQQCCYKMNAAIKNSWWYCLVNIIPIDQYQRIYAWFMGVDRDRSGTLEINELMTGQFPGGIRLAPKTALRMMRIFDTDHNGHISFYEFMGLYKFLELCFTLFVMNDTNRSGTMEPHEILPALKQLGFFIQPATALILHKAFSQGMVMCDMNCWIAICAFAAQCRSCYQVIFSNTYYGAMRRFNPQQFGKFLDVVAYILD</sequence>
<dbReference type="KEGG" id="eiv:EIN_223310"/>
<keyword evidence="2" id="KW-0963">Cytoplasm</keyword>
<dbReference type="InterPro" id="IPR018247">
    <property type="entry name" value="EF_Hand_1_Ca_BS"/>
</dbReference>
<evidence type="ECO:0000256" key="3">
    <source>
        <dbReference type="ARBA" id="ARBA00022723"/>
    </source>
</evidence>
<dbReference type="Proteomes" id="UP000014680">
    <property type="component" value="Unassembled WGS sequence"/>
</dbReference>
<protein>
    <submittedName>
        <fullName evidence="7">Peflin, putative</fullName>
    </submittedName>
</protein>
<dbReference type="RefSeq" id="XP_004254909.1">
    <property type="nucleotide sequence ID" value="XM_004254861.1"/>
</dbReference>
<keyword evidence="4" id="KW-0677">Repeat</keyword>
<dbReference type="InterPro" id="IPR051426">
    <property type="entry name" value="Peflin/Sorcin_CaBP"/>
</dbReference>
<keyword evidence="5" id="KW-0106">Calcium</keyword>
<dbReference type="PANTHER" id="PTHR46212:SF3">
    <property type="entry name" value="GH27120P"/>
    <property type="match status" value="1"/>
</dbReference>
<dbReference type="OrthoDB" id="186625at2759"/>
<dbReference type="AlphaFoldDB" id="A0A0A1U840"/>
<dbReference type="GO" id="GO:0005509">
    <property type="term" value="F:calcium ion binding"/>
    <property type="evidence" value="ECO:0007669"/>
    <property type="project" value="InterPro"/>
</dbReference>
<evidence type="ECO:0000256" key="4">
    <source>
        <dbReference type="ARBA" id="ARBA00022737"/>
    </source>
</evidence>
<proteinExistence type="predicted"/>
<evidence type="ECO:0000259" key="6">
    <source>
        <dbReference type="PROSITE" id="PS50222"/>
    </source>
</evidence>
<evidence type="ECO:0000313" key="7">
    <source>
        <dbReference type="EMBL" id="ELP88138.1"/>
    </source>
</evidence>
<evidence type="ECO:0000256" key="5">
    <source>
        <dbReference type="ARBA" id="ARBA00022837"/>
    </source>
</evidence>
<dbReference type="PANTHER" id="PTHR46212">
    <property type="entry name" value="PEFLIN"/>
    <property type="match status" value="1"/>
</dbReference>
<dbReference type="InterPro" id="IPR002048">
    <property type="entry name" value="EF_hand_dom"/>
</dbReference>
<dbReference type="GeneID" id="14887413"/>
<dbReference type="Pfam" id="PF13499">
    <property type="entry name" value="EF-hand_7"/>
    <property type="match status" value="1"/>
</dbReference>
<dbReference type="SMART" id="SM00054">
    <property type="entry name" value="EFh"/>
    <property type="match status" value="3"/>
</dbReference>
<accession>A0A0A1U840</accession>
<feature type="domain" description="EF-hand" evidence="6">
    <location>
        <begin position="128"/>
        <end position="163"/>
    </location>
</feature>
<reference evidence="7 8" key="1">
    <citation type="submission" date="2012-10" db="EMBL/GenBank/DDBJ databases">
        <authorList>
            <person name="Zafar N."/>
            <person name="Inman J."/>
            <person name="Hall N."/>
            <person name="Lorenzi H."/>
            <person name="Caler E."/>
        </authorList>
    </citation>
    <scope>NUCLEOTIDE SEQUENCE [LARGE SCALE GENOMIC DNA]</scope>
    <source>
        <strain evidence="7 8">IP1</strain>
    </source>
</reference>
<name>A0A0A1U840_ENTIV</name>
<gene>
    <name evidence="7" type="ORF">EIN_223310</name>
</gene>
<dbReference type="InterPro" id="IPR011992">
    <property type="entry name" value="EF-hand-dom_pair"/>
</dbReference>
<dbReference type="VEuPathDB" id="AmoebaDB:EIN_223310"/>
<dbReference type="PROSITE" id="PS00018">
    <property type="entry name" value="EF_HAND_1"/>
    <property type="match status" value="3"/>
</dbReference>